<dbReference type="Gene3D" id="3.30.70.1060">
    <property type="entry name" value="Dimeric alpha+beta barrel"/>
    <property type="match status" value="1"/>
</dbReference>
<gene>
    <name evidence="3" type="ORF">QFI96_025025</name>
</gene>
<evidence type="ECO:0000313" key="3">
    <source>
        <dbReference type="EMBL" id="MEL0554946.1"/>
    </source>
</evidence>
<dbReference type="InterPro" id="IPR005545">
    <property type="entry name" value="YCII"/>
</dbReference>
<protein>
    <submittedName>
        <fullName evidence="3">YciI family protein</fullName>
    </submittedName>
</protein>
<dbReference type="EMBL" id="JARXNK020000106">
    <property type="protein sequence ID" value="MEL0554946.1"/>
    <property type="molecule type" value="Genomic_DNA"/>
</dbReference>
<name>A0ABU9FEZ7_9ENTR</name>
<reference evidence="3 4" key="1">
    <citation type="submission" date="2024-04" db="EMBL/GenBank/DDBJ databases">
        <title>Two novel Raoultella species associated with bleeding cankers of broadleaf hosts, Raoultella scottia sp. nov. and Raoultella lignicola sp. nov.</title>
        <authorList>
            <person name="Brady C.L."/>
        </authorList>
    </citation>
    <scope>NUCLEOTIDE SEQUENCE [LARGE SCALE GENOMIC DNA]</scope>
    <source>
        <strain evidence="3 4">TW_WC1a.1</strain>
    </source>
</reference>
<organism evidence="3 4">
    <name type="scientific">Raoultella lignicola</name>
    <dbReference type="NCBI Taxonomy" id="3040939"/>
    <lineage>
        <taxon>Bacteria</taxon>
        <taxon>Pseudomonadati</taxon>
        <taxon>Pseudomonadota</taxon>
        <taxon>Gammaproteobacteria</taxon>
        <taxon>Enterobacterales</taxon>
        <taxon>Enterobacteriaceae</taxon>
        <taxon>Klebsiella/Raoultella group</taxon>
        <taxon>Raoultella</taxon>
    </lineage>
</organism>
<comment type="caution">
    <text evidence="3">The sequence shown here is derived from an EMBL/GenBank/DDBJ whole genome shotgun (WGS) entry which is preliminary data.</text>
</comment>
<proteinExistence type="inferred from homology"/>
<dbReference type="PANTHER" id="PTHR37828:SF1">
    <property type="entry name" value="YCII-RELATED DOMAIN-CONTAINING PROTEIN"/>
    <property type="match status" value="1"/>
</dbReference>
<feature type="domain" description="YCII-related" evidence="2">
    <location>
        <begin position="4"/>
        <end position="83"/>
    </location>
</feature>
<comment type="similarity">
    <text evidence="1">Belongs to the YciI family.</text>
</comment>
<evidence type="ECO:0000259" key="2">
    <source>
        <dbReference type="Pfam" id="PF03795"/>
    </source>
</evidence>
<sequence>MFIITITVSDALSPEQHNSLFPGHVQWFQHHFSTGAFVVVGPYIDRERSGVIMANTESRGALMAILEEDPYYPDLATYDIREFVPAMVAENLHQLQQS</sequence>
<dbReference type="Pfam" id="PF03795">
    <property type="entry name" value="YCII"/>
    <property type="match status" value="1"/>
</dbReference>
<evidence type="ECO:0000313" key="4">
    <source>
        <dbReference type="Proteomes" id="UP001312893"/>
    </source>
</evidence>
<dbReference type="PANTHER" id="PTHR37828">
    <property type="entry name" value="GSR2449 PROTEIN"/>
    <property type="match status" value="1"/>
</dbReference>
<dbReference type="InterPro" id="IPR011008">
    <property type="entry name" value="Dimeric_a/b-barrel"/>
</dbReference>
<dbReference type="Proteomes" id="UP001312893">
    <property type="component" value="Unassembled WGS sequence"/>
</dbReference>
<accession>A0ABU9FEZ7</accession>
<evidence type="ECO:0000256" key="1">
    <source>
        <dbReference type="ARBA" id="ARBA00007689"/>
    </source>
</evidence>
<dbReference type="RefSeq" id="WP_123753656.1">
    <property type="nucleotide sequence ID" value="NZ_JARXNK020000106.1"/>
</dbReference>
<dbReference type="SUPFAM" id="SSF54909">
    <property type="entry name" value="Dimeric alpha+beta barrel"/>
    <property type="match status" value="1"/>
</dbReference>
<keyword evidence="4" id="KW-1185">Reference proteome</keyword>